<keyword evidence="6" id="KW-1185">Reference proteome</keyword>
<dbReference type="PANTHER" id="PTHR23157">
    <property type="entry name" value="GRIP AND COILED-COIL DOMAIN-CONTAINING PROTEIN 1"/>
    <property type="match status" value="1"/>
</dbReference>
<dbReference type="PANTHER" id="PTHR23157:SF24">
    <property type="entry name" value="GOLGIN SUBFAMILY A MEMBER 1"/>
    <property type="match status" value="1"/>
</dbReference>
<dbReference type="OrthoDB" id="5848685at2759"/>
<dbReference type="Gene3D" id="1.10.287.1490">
    <property type="match status" value="1"/>
</dbReference>
<evidence type="ECO:0000256" key="2">
    <source>
        <dbReference type="SAM" id="Coils"/>
    </source>
</evidence>
<feature type="coiled-coil region" evidence="2">
    <location>
        <begin position="214"/>
        <end position="528"/>
    </location>
</feature>
<name>A0A7R9BIA6_9CRUS</name>
<keyword evidence="1 2" id="KW-0175">Coiled coil</keyword>
<dbReference type="EMBL" id="CAJPEX010000493">
    <property type="protein sequence ID" value="CAG0916009.1"/>
    <property type="molecule type" value="Genomic_DNA"/>
</dbReference>
<feature type="region of interest" description="Disordered" evidence="3">
    <location>
        <begin position="648"/>
        <end position="678"/>
    </location>
</feature>
<evidence type="ECO:0000313" key="5">
    <source>
        <dbReference type="EMBL" id="CAD7275857.1"/>
    </source>
</evidence>
<organism evidence="5">
    <name type="scientific">Notodromas monacha</name>
    <dbReference type="NCBI Taxonomy" id="399045"/>
    <lineage>
        <taxon>Eukaryota</taxon>
        <taxon>Metazoa</taxon>
        <taxon>Ecdysozoa</taxon>
        <taxon>Arthropoda</taxon>
        <taxon>Crustacea</taxon>
        <taxon>Oligostraca</taxon>
        <taxon>Ostracoda</taxon>
        <taxon>Podocopa</taxon>
        <taxon>Podocopida</taxon>
        <taxon>Cypridocopina</taxon>
        <taxon>Cypridoidea</taxon>
        <taxon>Cyprididae</taxon>
        <taxon>Notodromas</taxon>
    </lineage>
</organism>
<dbReference type="InterPro" id="IPR051952">
    <property type="entry name" value="Golgi-autophagy_related"/>
</dbReference>
<evidence type="ECO:0000256" key="3">
    <source>
        <dbReference type="SAM" id="MobiDB-lite"/>
    </source>
</evidence>
<dbReference type="AlphaFoldDB" id="A0A7R9BIA6"/>
<evidence type="ECO:0000259" key="4">
    <source>
        <dbReference type="PROSITE" id="PS50913"/>
    </source>
</evidence>
<dbReference type="PROSITE" id="PS50913">
    <property type="entry name" value="GRIP"/>
    <property type="match status" value="1"/>
</dbReference>
<dbReference type="InterPro" id="IPR000237">
    <property type="entry name" value="GRIP_dom"/>
</dbReference>
<accession>A0A7R9BIA6</accession>
<sequence length="751" mass="85448">MRRSEKCQVHDWKLLVAAIFGPKMFNNLKKRVEQEGGEGLLSAVATGAISGFRSPHSSIRSTSRESLVDSSDRKLSVSSVSTPIPEESSSNELRNRIARLQTALDRQQAGFDRRMKKNDEEWDERMKAVEKNWQTKYDVLKENLTAVLDKNARLEEQWPALESRAKEGEGFKEKLMVVQDEFDNLQSLQNQEIAKVKHLLLQKENDFTVALERYRALEESLAQSRLENDSLSKDLLNFKTSQRSCSELQDKCDSLRFQLSSFEAERSSEQRKNESTISELREKIASLESRLAASELGGDDRVQALTLEQTALEKKLEEAREQLSNIKTTWSSKIDSLERQIEHLNASKAEESAENDKLGESLAEARRSLKEFERISEEFKVKSLELDAVERENCHLIAELDTCKSDNETLVEKLQKSEEALAQKAQQIQEKEKESSIARNQVESLEKQIENLQSKNSSILEELVTANTAKESFEIQLNQAQGLVSTLESSLKDVKEQLITLEKAAESAKSLAVENNKLEADLTSLRKTISDYVAANEDLSSQLSSLHSSHDEVLLRNAEISQELEMERRNHKATEDKLQKSDSQIRELQSRLSEAEQMTDDKVEKLDAVIKIRNTMELLEEQLGERNKTIRLQNQRINDMKKALQKELNSKANGSSKTSMGDSSSEETIGFRRELPPPTLAVTSQDDVNFTYMKNVVLHILTSKGTEALHMTKALATVLKLSMDEERLVRDTLEWRLSWFGPKPDVQKFLP</sequence>
<dbReference type="EMBL" id="OA882530">
    <property type="protein sequence ID" value="CAD7275857.1"/>
    <property type="molecule type" value="Genomic_DNA"/>
</dbReference>
<feature type="region of interest" description="Disordered" evidence="3">
    <location>
        <begin position="52"/>
        <end position="92"/>
    </location>
</feature>
<reference evidence="5" key="1">
    <citation type="submission" date="2020-11" db="EMBL/GenBank/DDBJ databases">
        <authorList>
            <person name="Tran Van P."/>
        </authorList>
    </citation>
    <scope>NUCLEOTIDE SEQUENCE</scope>
</reference>
<dbReference type="SMART" id="SM00755">
    <property type="entry name" value="Grip"/>
    <property type="match status" value="1"/>
</dbReference>
<feature type="coiled-coil region" evidence="2">
    <location>
        <begin position="557"/>
        <end position="647"/>
    </location>
</feature>
<gene>
    <name evidence="5" type="ORF">NMOB1V02_LOCUS3643</name>
</gene>
<dbReference type="GO" id="GO:0005794">
    <property type="term" value="C:Golgi apparatus"/>
    <property type="evidence" value="ECO:0007669"/>
    <property type="project" value="TreeGrafter"/>
</dbReference>
<feature type="domain" description="GRIP" evidence="4">
    <location>
        <begin position="683"/>
        <end position="732"/>
    </location>
</feature>
<protein>
    <recommendedName>
        <fullName evidence="4">GRIP domain-containing protein</fullName>
    </recommendedName>
</protein>
<proteinExistence type="predicted"/>
<dbReference type="Pfam" id="PF01465">
    <property type="entry name" value="GRIP"/>
    <property type="match status" value="1"/>
</dbReference>
<evidence type="ECO:0000256" key="1">
    <source>
        <dbReference type="ARBA" id="ARBA00023054"/>
    </source>
</evidence>
<dbReference type="Gene3D" id="1.10.220.60">
    <property type="entry name" value="GRIP domain"/>
    <property type="match status" value="1"/>
</dbReference>
<feature type="compositionally biased region" description="Basic and acidic residues" evidence="3">
    <location>
        <begin position="62"/>
        <end position="75"/>
    </location>
</feature>
<dbReference type="Proteomes" id="UP000678499">
    <property type="component" value="Unassembled WGS sequence"/>
</dbReference>
<evidence type="ECO:0000313" key="6">
    <source>
        <dbReference type="Proteomes" id="UP000678499"/>
    </source>
</evidence>